<feature type="transmembrane region" description="Helical" evidence="7">
    <location>
        <begin position="39"/>
        <end position="65"/>
    </location>
</feature>
<keyword evidence="5 7" id="KW-0472">Membrane</keyword>
<dbReference type="AlphaFoldDB" id="A0A0G4GUG3"/>
<feature type="region of interest" description="Disordered" evidence="6">
    <location>
        <begin position="546"/>
        <end position="569"/>
    </location>
</feature>
<dbReference type="GO" id="GO:0016020">
    <property type="term" value="C:membrane"/>
    <property type="evidence" value="ECO:0007669"/>
    <property type="project" value="UniProtKB-SubCell"/>
</dbReference>
<keyword evidence="4 7" id="KW-1133">Transmembrane helix</keyword>
<feature type="transmembrane region" description="Helical" evidence="7">
    <location>
        <begin position="77"/>
        <end position="97"/>
    </location>
</feature>
<sequence>MGGMTEMARLRTEESSSGDKLTGGGGRKMHYYVNENPPWYYAIVLGFQHYLTMFGATIAIPFILSDALGVTELKDKARLIQTIFFCSGLCTLLQGLFGLRLPVVQGGTFSFLAPAMAIANLPVFADAGWRPKLLEIQGAIMVAALFEVIMGATGLVGILLRFVGPLTIAPTITMIGVSLSEAAVLQSSGNPGIAFMVVVLLIVFSQSAWLGKIKLRVGNAELPVVHLFPVLLGILISWGVCAILTATDTLREGDAARTDGNLAVLKTVPWFYFPYPGQWGTPTVSVAGVFGMLAGVLAGMIESIGDYYAIARLADAPPPPKTAVNRGILFEGIGCIIAGAWGSGNGTTTYSENNGAVGLTRVASRTVVLSGACIMLLFGIIGKFGGIFATIPGPIVGGVYCVMFGMIVGVGISNLQYCDLKSARNLFVVGFSILMALVIPDYVDKNPKKFDTGVAELTQIITVLLSTNMAVAGIIACLLDNILPGTDEERGITALHGGGAGARAASEEEVAKTYNPIGIEAIYRVFPAFVRWCPFLPVPYHGKGDDTDKNGGLSISPTEPDTNDLSSKV</sequence>
<feature type="region of interest" description="Disordered" evidence="6">
    <location>
        <begin position="1"/>
        <end position="23"/>
    </location>
</feature>
<evidence type="ECO:0000256" key="3">
    <source>
        <dbReference type="ARBA" id="ARBA00022692"/>
    </source>
</evidence>
<feature type="transmembrane region" description="Helical" evidence="7">
    <location>
        <begin position="367"/>
        <end position="389"/>
    </location>
</feature>
<dbReference type="EMBL" id="CDMY01000821">
    <property type="protein sequence ID" value="CEM34480.1"/>
    <property type="molecule type" value="Genomic_DNA"/>
</dbReference>
<evidence type="ECO:0000313" key="8">
    <source>
        <dbReference type="EMBL" id="CEM34480.1"/>
    </source>
</evidence>
<dbReference type="GO" id="GO:0022857">
    <property type="term" value="F:transmembrane transporter activity"/>
    <property type="evidence" value="ECO:0007669"/>
    <property type="project" value="InterPro"/>
</dbReference>
<feature type="transmembrane region" description="Helical" evidence="7">
    <location>
        <begin position="166"/>
        <end position="185"/>
    </location>
</feature>
<dbReference type="Pfam" id="PF00860">
    <property type="entry name" value="Xan_ur_permease"/>
    <property type="match status" value="1"/>
</dbReference>
<keyword evidence="3 7" id="KW-0812">Transmembrane</keyword>
<dbReference type="PANTHER" id="PTHR11119">
    <property type="entry name" value="XANTHINE-URACIL / VITAMIN C PERMEASE FAMILY MEMBER"/>
    <property type="match status" value="1"/>
</dbReference>
<evidence type="ECO:0000256" key="2">
    <source>
        <dbReference type="ARBA" id="ARBA00008821"/>
    </source>
</evidence>
<evidence type="ECO:0000256" key="4">
    <source>
        <dbReference type="ARBA" id="ARBA00022989"/>
    </source>
</evidence>
<dbReference type="STRING" id="1169540.A0A0G4GUG3"/>
<feature type="transmembrane region" description="Helical" evidence="7">
    <location>
        <begin position="422"/>
        <end position="440"/>
    </location>
</feature>
<feature type="transmembrane region" description="Helical" evidence="7">
    <location>
        <begin position="139"/>
        <end position="160"/>
    </location>
</feature>
<comment type="similarity">
    <text evidence="2">Belongs to the nucleobase:cation symporter-2 (NCS2) (TC 2.A.40) family.</text>
</comment>
<dbReference type="Proteomes" id="UP000041254">
    <property type="component" value="Unassembled WGS sequence"/>
</dbReference>
<keyword evidence="9" id="KW-1185">Reference proteome</keyword>
<dbReference type="NCBIfam" id="NF037981">
    <property type="entry name" value="NCS2_1"/>
    <property type="match status" value="1"/>
</dbReference>
<evidence type="ECO:0000256" key="1">
    <source>
        <dbReference type="ARBA" id="ARBA00004141"/>
    </source>
</evidence>
<evidence type="ECO:0000313" key="9">
    <source>
        <dbReference type="Proteomes" id="UP000041254"/>
    </source>
</evidence>
<dbReference type="InterPro" id="IPR006043">
    <property type="entry name" value="NCS2"/>
</dbReference>
<evidence type="ECO:0008006" key="10">
    <source>
        <dbReference type="Google" id="ProtNLM"/>
    </source>
</evidence>
<feature type="transmembrane region" description="Helical" evidence="7">
    <location>
        <begin position="192"/>
        <end position="211"/>
    </location>
</feature>
<dbReference type="OrthoDB" id="1641903at2759"/>
<feature type="transmembrane region" description="Helical" evidence="7">
    <location>
        <begin position="223"/>
        <end position="247"/>
    </location>
</feature>
<accession>A0A0G4GUG3</accession>
<organism evidence="8 9">
    <name type="scientific">Vitrella brassicaformis (strain CCMP3155)</name>
    <dbReference type="NCBI Taxonomy" id="1169540"/>
    <lineage>
        <taxon>Eukaryota</taxon>
        <taxon>Sar</taxon>
        <taxon>Alveolata</taxon>
        <taxon>Colpodellida</taxon>
        <taxon>Vitrellaceae</taxon>
        <taxon>Vitrella</taxon>
    </lineage>
</organism>
<dbReference type="PhylomeDB" id="A0A0G4GUG3"/>
<dbReference type="VEuPathDB" id="CryptoDB:Vbra_10406"/>
<evidence type="ECO:0000256" key="5">
    <source>
        <dbReference type="ARBA" id="ARBA00023136"/>
    </source>
</evidence>
<dbReference type="InParanoid" id="A0A0G4GUG3"/>
<dbReference type="OMA" id="FMEHIGD"/>
<name>A0A0G4GUG3_VITBC</name>
<reference evidence="8 9" key="1">
    <citation type="submission" date="2014-11" db="EMBL/GenBank/DDBJ databases">
        <authorList>
            <person name="Zhu J."/>
            <person name="Qi W."/>
            <person name="Song R."/>
        </authorList>
    </citation>
    <scope>NUCLEOTIDE SEQUENCE [LARGE SCALE GENOMIC DNA]</scope>
</reference>
<evidence type="ECO:0000256" key="6">
    <source>
        <dbReference type="SAM" id="MobiDB-lite"/>
    </source>
</evidence>
<comment type="subcellular location">
    <subcellularLocation>
        <location evidence="1">Membrane</location>
        <topology evidence="1">Multi-pass membrane protein</topology>
    </subcellularLocation>
</comment>
<gene>
    <name evidence="8" type="ORF">Vbra_10406</name>
</gene>
<feature type="transmembrane region" description="Helical" evidence="7">
    <location>
        <begin position="395"/>
        <end position="415"/>
    </location>
</feature>
<feature type="transmembrane region" description="Helical" evidence="7">
    <location>
        <begin position="109"/>
        <end position="127"/>
    </location>
</feature>
<feature type="transmembrane region" description="Helical" evidence="7">
    <location>
        <begin position="460"/>
        <end position="483"/>
    </location>
</feature>
<proteinExistence type="inferred from homology"/>
<feature type="compositionally biased region" description="Polar residues" evidence="6">
    <location>
        <begin position="553"/>
        <end position="569"/>
    </location>
</feature>
<evidence type="ECO:0000256" key="7">
    <source>
        <dbReference type="SAM" id="Phobius"/>
    </source>
</evidence>
<protein>
    <recommendedName>
        <fullName evidence="10">Xanthine/uracil permease</fullName>
    </recommendedName>
</protein>